<evidence type="ECO:0008006" key="2">
    <source>
        <dbReference type="Google" id="ProtNLM"/>
    </source>
</evidence>
<name>A0A6C0E3A3_9ZZZZ</name>
<dbReference type="EMBL" id="MN739724">
    <property type="protein sequence ID" value="QHT23081.1"/>
    <property type="molecule type" value="Genomic_DNA"/>
</dbReference>
<dbReference type="AlphaFoldDB" id="A0A6C0E3A3"/>
<evidence type="ECO:0000313" key="1">
    <source>
        <dbReference type="EMBL" id="QHT23081.1"/>
    </source>
</evidence>
<proteinExistence type="predicted"/>
<reference evidence="1" key="1">
    <citation type="journal article" date="2020" name="Nature">
        <title>Giant virus diversity and host interactions through global metagenomics.</title>
        <authorList>
            <person name="Schulz F."/>
            <person name="Roux S."/>
            <person name="Paez-Espino D."/>
            <person name="Jungbluth S."/>
            <person name="Walsh D.A."/>
            <person name="Denef V.J."/>
            <person name="McMahon K.D."/>
            <person name="Konstantinidis K.T."/>
            <person name="Eloe-Fadrosh E.A."/>
            <person name="Kyrpides N.C."/>
            <person name="Woyke T."/>
        </authorList>
    </citation>
    <scope>NUCLEOTIDE SEQUENCE</scope>
    <source>
        <strain evidence="1">GVMAG-M-3300023179-114</strain>
    </source>
</reference>
<dbReference type="SUPFAM" id="SSF46565">
    <property type="entry name" value="Chaperone J-domain"/>
    <property type="match status" value="1"/>
</dbReference>
<protein>
    <recommendedName>
        <fullName evidence="2">J domain-containing protein</fullName>
    </recommendedName>
</protein>
<organism evidence="1">
    <name type="scientific">viral metagenome</name>
    <dbReference type="NCBI Taxonomy" id="1070528"/>
    <lineage>
        <taxon>unclassified sequences</taxon>
        <taxon>metagenomes</taxon>
        <taxon>organismal metagenomes</taxon>
    </lineage>
</organism>
<accession>A0A6C0E3A3</accession>
<sequence length="297" mass="34824">MNNDLDLDIKNYELEDIYNLFQIQNHSLTTETMKQAKQIVLKMHPDKSKLDAKYFLFFSTAYKKLHAIYEFQNKSINKKLDGTTYYKDEYNEILNNLFEKKKELKSPQTFNKWFNEQFEKHNKQEDADEGYGEWLKSDEGVFQTNAVSPSMMHEEFEKQKKKIQSLTMYTGINDPFASTLGGSLLGKNDDFSSGLFNDGGLQYQDLRQAHLETVIPVTAEDYQNIPKFRSAQEYKAYRDKQDINPLAEKEALQKLRTNDKNKEEESANLAFYYAKQNEQAIKKNRDFWSGLKHLTNG</sequence>
<dbReference type="InterPro" id="IPR036869">
    <property type="entry name" value="J_dom_sf"/>
</dbReference>